<evidence type="ECO:0000256" key="1">
    <source>
        <dbReference type="SAM" id="MobiDB-lite"/>
    </source>
</evidence>
<organism evidence="2 3">
    <name type="scientific">Agromyces marinus</name>
    <dbReference type="NCBI Taxonomy" id="1389020"/>
    <lineage>
        <taxon>Bacteria</taxon>
        <taxon>Bacillati</taxon>
        <taxon>Actinomycetota</taxon>
        <taxon>Actinomycetes</taxon>
        <taxon>Micrococcales</taxon>
        <taxon>Microbacteriaceae</taxon>
        <taxon>Agromyces</taxon>
    </lineage>
</organism>
<evidence type="ECO:0000313" key="3">
    <source>
        <dbReference type="Proteomes" id="UP001321477"/>
    </source>
</evidence>
<evidence type="ECO:0000313" key="2">
    <source>
        <dbReference type="EMBL" id="BDZ55187.1"/>
    </source>
</evidence>
<evidence type="ECO:0008006" key="4">
    <source>
        <dbReference type="Google" id="ProtNLM"/>
    </source>
</evidence>
<protein>
    <recommendedName>
        <fullName evidence="4">Ribbon-helix-helix protein, copG family</fullName>
    </recommendedName>
</protein>
<keyword evidence="3" id="KW-1185">Reference proteome</keyword>
<dbReference type="EMBL" id="AP027734">
    <property type="protein sequence ID" value="BDZ55187.1"/>
    <property type="molecule type" value="Genomic_DNA"/>
</dbReference>
<reference evidence="3" key="1">
    <citation type="journal article" date="2019" name="Int. J. Syst. Evol. Microbiol.">
        <title>The Global Catalogue of Microorganisms (GCM) 10K type strain sequencing project: providing services to taxonomists for standard genome sequencing and annotation.</title>
        <authorList>
            <consortium name="The Broad Institute Genomics Platform"/>
            <consortium name="The Broad Institute Genome Sequencing Center for Infectious Disease"/>
            <person name="Wu L."/>
            <person name="Ma J."/>
        </authorList>
    </citation>
    <scope>NUCLEOTIDE SEQUENCE [LARGE SCALE GENOMIC DNA]</scope>
    <source>
        <strain evidence="3">NBRC 109019</strain>
    </source>
</reference>
<accession>A0ABM8H325</accession>
<sequence length="113" mass="12759">MLPRQSGCRVERDADRCPSLSDTASMTGYTLAMKTAISIPDGDFERFERVAARHGMNRSEFFRRAGRRFVEELEGEAELTALADAVIERVGQPSVDSPFLSESERRMLEATEW</sequence>
<dbReference type="CDD" id="cd22231">
    <property type="entry name" value="RHH_NikR_HicB-like"/>
    <property type="match status" value="1"/>
</dbReference>
<dbReference type="Proteomes" id="UP001321477">
    <property type="component" value="Chromosome"/>
</dbReference>
<gene>
    <name evidence="2" type="ORF">GCM10025870_22600</name>
</gene>
<feature type="region of interest" description="Disordered" evidence="1">
    <location>
        <begin position="1"/>
        <end position="21"/>
    </location>
</feature>
<name>A0ABM8H325_9MICO</name>
<proteinExistence type="predicted"/>